<dbReference type="EC" id="3.5.2.6" evidence="4"/>
<reference evidence="4 5" key="1">
    <citation type="submission" date="2014-11" db="EMBL/GenBank/DDBJ databases">
        <title>Draft Genome Sequence of Brevibacterium linens AE038-8.</title>
        <authorList>
            <person name="Maizel D."/>
            <person name="Utturkar S.M."/>
            <person name="Brown S.D."/>
            <person name="Ferrero M."/>
            <person name="Rosen B.P."/>
        </authorList>
    </citation>
    <scope>NUCLEOTIDE SEQUENCE [LARGE SCALE GENOMIC DNA]</scope>
    <source>
        <strain evidence="4 5">AE038-8</strain>
    </source>
</reference>
<evidence type="ECO:0000256" key="2">
    <source>
        <dbReference type="SAM" id="SignalP"/>
    </source>
</evidence>
<dbReference type="SUPFAM" id="SSF56601">
    <property type="entry name" value="beta-lactamase/transpeptidase-like"/>
    <property type="match status" value="1"/>
</dbReference>
<name>A0A0B9ANZ6_BRELN</name>
<dbReference type="RefSeq" id="WP_039210030.1">
    <property type="nucleotide sequence ID" value="NZ_JTJZ01000019.1"/>
</dbReference>
<dbReference type="PATRIC" id="fig|1703.6.peg.2082"/>
<dbReference type="PANTHER" id="PTHR35333">
    <property type="entry name" value="BETA-LACTAMASE"/>
    <property type="match status" value="1"/>
</dbReference>
<dbReference type="PRINTS" id="PR00118">
    <property type="entry name" value="BLACTAMASEA"/>
</dbReference>
<accession>A0A0B9ANZ6</accession>
<feature type="compositionally biased region" description="Acidic residues" evidence="1">
    <location>
        <begin position="184"/>
        <end position="198"/>
    </location>
</feature>
<keyword evidence="4" id="KW-0378">Hydrolase</keyword>
<dbReference type="GO" id="GO:0008800">
    <property type="term" value="F:beta-lactamase activity"/>
    <property type="evidence" value="ECO:0007669"/>
    <property type="project" value="UniProtKB-EC"/>
</dbReference>
<evidence type="ECO:0000313" key="5">
    <source>
        <dbReference type="Proteomes" id="UP000031488"/>
    </source>
</evidence>
<dbReference type="GO" id="GO:0030655">
    <property type="term" value="P:beta-lactam antibiotic catabolic process"/>
    <property type="evidence" value="ECO:0007669"/>
    <property type="project" value="InterPro"/>
</dbReference>
<evidence type="ECO:0000259" key="3">
    <source>
        <dbReference type="Pfam" id="PF13354"/>
    </source>
</evidence>
<feature type="region of interest" description="Disordered" evidence="1">
    <location>
        <begin position="172"/>
        <end position="205"/>
    </location>
</feature>
<feature type="region of interest" description="Disordered" evidence="1">
    <location>
        <begin position="25"/>
        <end position="51"/>
    </location>
</feature>
<organism evidence="4 5">
    <name type="scientific">Brevibacterium linens</name>
    <dbReference type="NCBI Taxonomy" id="1703"/>
    <lineage>
        <taxon>Bacteria</taxon>
        <taxon>Bacillati</taxon>
        <taxon>Actinomycetota</taxon>
        <taxon>Actinomycetes</taxon>
        <taxon>Micrococcales</taxon>
        <taxon>Brevibacteriaceae</taxon>
        <taxon>Brevibacterium</taxon>
    </lineage>
</organism>
<dbReference type="PANTHER" id="PTHR35333:SF3">
    <property type="entry name" value="BETA-LACTAMASE-TYPE TRANSPEPTIDASE FOLD CONTAINING PROTEIN"/>
    <property type="match status" value="1"/>
</dbReference>
<dbReference type="NCBIfam" id="NF033103">
    <property type="entry name" value="bla_class_A"/>
    <property type="match status" value="1"/>
</dbReference>
<dbReference type="InterPro" id="IPR012338">
    <property type="entry name" value="Beta-lactam/transpept-like"/>
</dbReference>
<comment type="caution">
    <text evidence="4">The sequence shown here is derived from an EMBL/GenBank/DDBJ whole genome shotgun (WGS) entry which is preliminary data.</text>
</comment>
<dbReference type="Pfam" id="PF13354">
    <property type="entry name" value="Beta-lactamase2"/>
    <property type="match status" value="1"/>
</dbReference>
<evidence type="ECO:0000313" key="4">
    <source>
        <dbReference type="EMBL" id="KHS52534.1"/>
    </source>
</evidence>
<feature type="domain" description="Beta-lactamase class A catalytic" evidence="3">
    <location>
        <begin position="69"/>
        <end position="284"/>
    </location>
</feature>
<keyword evidence="2" id="KW-0732">Signal</keyword>
<sequence length="310" mass="33483">MTTRILQLLAMSTLTAVALAACAPSEAQPSDQSNTQVETSTSSKDASDHQRLEKQLKKLEDRYDARVGVSAFDTESGESVDHRADERFGFASSLKAFAVAELLDRTTPKELEKNVTWTQADVDEAGWTPVTDKHVDDGLPLEDVAESALRVSDNLAMNIVLDELGGPEALDDAMEKDGDTTTEVTDEEPELNDVEEGSTDNTTTPAAFTANLQGLLDAKRLSDDDRKVLFDWMSANETGDPLIRAGAPEGWVVRDKSGHSDAIQNDIAMVTPPDRKPIVLSVMTETDDPESEDGPAMVAAAAEAVLTEFE</sequence>
<keyword evidence="5" id="KW-1185">Reference proteome</keyword>
<dbReference type="Proteomes" id="UP000031488">
    <property type="component" value="Unassembled WGS sequence"/>
</dbReference>
<dbReference type="InterPro" id="IPR045155">
    <property type="entry name" value="Beta-lactam_cat"/>
</dbReference>
<feature type="chain" id="PRO_5038879329" evidence="2">
    <location>
        <begin position="21"/>
        <end position="310"/>
    </location>
</feature>
<dbReference type="EMBL" id="JTJZ01000019">
    <property type="protein sequence ID" value="KHS52534.1"/>
    <property type="molecule type" value="Genomic_DNA"/>
</dbReference>
<dbReference type="InterPro" id="IPR000871">
    <property type="entry name" value="Beta-lactam_class-A"/>
</dbReference>
<evidence type="ECO:0000256" key="1">
    <source>
        <dbReference type="SAM" id="MobiDB-lite"/>
    </source>
</evidence>
<protein>
    <submittedName>
        <fullName evidence="4">Beta-lactamase</fullName>
        <ecNumber evidence="4">3.5.2.6</ecNumber>
    </submittedName>
</protein>
<feature type="compositionally biased region" description="Polar residues" evidence="1">
    <location>
        <begin position="27"/>
        <end position="44"/>
    </location>
</feature>
<dbReference type="AlphaFoldDB" id="A0A0B9ANZ6"/>
<proteinExistence type="predicted"/>
<dbReference type="GO" id="GO:0046677">
    <property type="term" value="P:response to antibiotic"/>
    <property type="evidence" value="ECO:0007669"/>
    <property type="project" value="InterPro"/>
</dbReference>
<dbReference type="PROSITE" id="PS51257">
    <property type="entry name" value="PROKAR_LIPOPROTEIN"/>
    <property type="match status" value="1"/>
</dbReference>
<feature type="signal peptide" evidence="2">
    <location>
        <begin position="1"/>
        <end position="20"/>
    </location>
</feature>
<gene>
    <name evidence="4" type="ORF">AE0388_2184</name>
</gene>
<dbReference type="Gene3D" id="3.40.710.10">
    <property type="entry name" value="DD-peptidase/beta-lactamase superfamily"/>
    <property type="match status" value="1"/>
</dbReference>